<evidence type="ECO:0000313" key="1">
    <source>
        <dbReference type="EMBL" id="EDM74810.1"/>
    </source>
</evidence>
<dbReference type="EMBL" id="ABCS01000114">
    <property type="protein sequence ID" value="EDM74810.1"/>
    <property type="molecule type" value="Genomic_DNA"/>
</dbReference>
<dbReference type="STRING" id="391625.PPSIR1_14270"/>
<evidence type="ECO:0000313" key="2">
    <source>
        <dbReference type="Proteomes" id="UP000005801"/>
    </source>
</evidence>
<reference evidence="1 2" key="1">
    <citation type="submission" date="2007-06" db="EMBL/GenBank/DDBJ databases">
        <authorList>
            <person name="Shimkets L."/>
            <person name="Ferriera S."/>
            <person name="Johnson J."/>
            <person name="Kravitz S."/>
            <person name="Beeson K."/>
            <person name="Sutton G."/>
            <person name="Rogers Y.-H."/>
            <person name="Friedman R."/>
            <person name="Frazier M."/>
            <person name="Venter J.C."/>
        </authorList>
    </citation>
    <scope>NUCLEOTIDE SEQUENCE [LARGE SCALE GENOMIC DNA]</scope>
    <source>
        <strain evidence="1 2">SIR-1</strain>
    </source>
</reference>
<name>A6GH32_9BACT</name>
<proteinExistence type="predicted"/>
<keyword evidence="2" id="KW-1185">Reference proteome</keyword>
<comment type="caution">
    <text evidence="1">The sequence shown here is derived from an EMBL/GenBank/DDBJ whole genome shotgun (WGS) entry which is preliminary data.</text>
</comment>
<protein>
    <submittedName>
        <fullName evidence="1">Uncharacterized protein</fullName>
    </submittedName>
</protein>
<sequence length="299" mass="32638">MACYAFPSVAQARPEAPRAFCETYPEVPECAGVVVTCDTCHLSTDPPSWNGFGLDLLAELGPLTADGTSFEEALPEALQLIELEDSDGDGVSNRDEILVGTRAGDATSVWLPDPGGSAGEGEDEILPNPWYALGEYDPAFALRRVLVLYCGRSPTYEQLQEFVALGETSGAEAQRTRLHEHLSSCLAGEWWRTTGVTELADPKVKPIKAVGSETKVEIAGFRVVLADYDWDYRLWRWIMTEDRDVRDLLLADYHVVEGEDGGLEIITGAIGDPTNLGQLAGGQPLQPDKRAGMMTTQWF</sequence>
<organism evidence="1 2">
    <name type="scientific">Plesiocystis pacifica SIR-1</name>
    <dbReference type="NCBI Taxonomy" id="391625"/>
    <lineage>
        <taxon>Bacteria</taxon>
        <taxon>Pseudomonadati</taxon>
        <taxon>Myxococcota</taxon>
        <taxon>Polyangia</taxon>
        <taxon>Nannocystales</taxon>
        <taxon>Nannocystaceae</taxon>
        <taxon>Plesiocystis</taxon>
    </lineage>
</organism>
<dbReference type="Proteomes" id="UP000005801">
    <property type="component" value="Unassembled WGS sequence"/>
</dbReference>
<dbReference type="AlphaFoldDB" id="A6GH32"/>
<accession>A6GH32</accession>
<gene>
    <name evidence="1" type="ORF">PPSIR1_14270</name>
</gene>